<keyword evidence="2" id="KW-1185">Reference proteome</keyword>
<proteinExistence type="predicted"/>
<accession>A0A5C7FUN0</accession>
<reference evidence="1 2" key="1">
    <citation type="submission" date="2019-08" db="EMBL/GenBank/DDBJ databases">
        <title>Lewinella sp. strain SSH13 Genome sequencing and assembly.</title>
        <authorList>
            <person name="Kim I."/>
        </authorList>
    </citation>
    <scope>NUCLEOTIDE SEQUENCE [LARGE SCALE GENOMIC DNA]</scope>
    <source>
        <strain evidence="1 2">SSH13</strain>
    </source>
</reference>
<evidence type="ECO:0000313" key="2">
    <source>
        <dbReference type="Proteomes" id="UP000321907"/>
    </source>
</evidence>
<gene>
    <name evidence="1" type="ORF">FUA23_11635</name>
</gene>
<dbReference type="EMBL" id="VOXD01000016">
    <property type="protein sequence ID" value="TXF89155.1"/>
    <property type="molecule type" value="Genomic_DNA"/>
</dbReference>
<dbReference type="AlphaFoldDB" id="A0A5C7FUN0"/>
<sequence>MTFKSLPFFFALFTVGLSSCGLVDDVVPDITVDVDGSEIVFTLPEADEAGTFVLPDQEIPSEVVAKLNDENISADRVKSVKLNSALFRVATANAAIDFTAVDRVKLTITTPGLGTITLAENDFSDLSGGSVTLEVNDTELLDHLLSATSDFQLTITTNTPVPADTDLAVKPEFRLTASPL</sequence>
<organism evidence="1 2">
    <name type="scientific">Neolewinella aurantiaca</name>
    <dbReference type="NCBI Taxonomy" id="2602767"/>
    <lineage>
        <taxon>Bacteria</taxon>
        <taxon>Pseudomonadati</taxon>
        <taxon>Bacteroidota</taxon>
        <taxon>Saprospiria</taxon>
        <taxon>Saprospirales</taxon>
        <taxon>Lewinellaceae</taxon>
        <taxon>Neolewinella</taxon>
    </lineage>
</organism>
<dbReference type="PROSITE" id="PS51257">
    <property type="entry name" value="PROKAR_LIPOPROTEIN"/>
    <property type="match status" value="1"/>
</dbReference>
<protein>
    <recommendedName>
        <fullName evidence="3">DUF4382 domain-containing protein</fullName>
    </recommendedName>
</protein>
<dbReference type="RefSeq" id="WP_147930917.1">
    <property type="nucleotide sequence ID" value="NZ_VOXD01000016.1"/>
</dbReference>
<evidence type="ECO:0000313" key="1">
    <source>
        <dbReference type="EMBL" id="TXF89155.1"/>
    </source>
</evidence>
<name>A0A5C7FUN0_9BACT</name>
<dbReference type="OrthoDB" id="9902916at2"/>
<comment type="caution">
    <text evidence="1">The sequence shown here is derived from an EMBL/GenBank/DDBJ whole genome shotgun (WGS) entry which is preliminary data.</text>
</comment>
<evidence type="ECO:0008006" key="3">
    <source>
        <dbReference type="Google" id="ProtNLM"/>
    </source>
</evidence>
<dbReference type="Proteomes" id="UP000321907">
    <property type="component" value="Unassembled WGS sequence"/>
</dbReference>